<protein>
    <submittedName>
        <fullName evidence="1">Uncharacterized protein</fullName>
    </submittedName>
</protein>
<accession>A0A0P0RFX5</accession>
<name>A0A0P0RFX5_9BURK</name>
<proteinExistence type="predicted"/>
<sequence>MHGGNVQALGAFRHRVLTSYTAARMRRMQNDCPSRQGKST</sequence>
<evidence type="ECO:0000313" key="2">
    <source>
        <dbReference type="Proteomes" id="UP000019146"/>
    </source>
</evidence>
<evidence type="ECO:0000313" key="1">
    <source>
        <dbReference type="EMBL" id="ALL67433.1"/>
    </source>
</evidence>
<reference evidence="1 2" key="1">
    <citation type="journal article" date="2014" name="Genome Announc.">
        <title>Draft Genome Sequence of the Haloacid-Degrading Burkholderia caribensis Strain MBA4.</title>
        <authorList>
            <person name="Pan Y."/>
            <person name="Kong K.F."/>
            <person name="Tsang J.S."/>
        </authorList>
    </citation>
    <scope>NUCLEOTIDE SEQUENCE [LARGE SCALE GENOMIC DNA]</scope>
    <source>
        <strain evidence="1 2">MBA4</strain>
    </source>
</reference>
<gene>
    <name evidence="1" type="ORF">K788_0005403</name>
</gene>
<dbReference type="AlphaFoldDB" id="A0A0P0RFX5"/>
<dbReference type="KEGG" id="bcai:K788_0005403"/>
<dbReference type="EMBL" id="CP012747">
    <property type="protein sequence ID" value="ALL67433.1"/>
    <property type="molecule type" value="Genomic_DNA"/>
</dbReference>
<organism evidence="1 2">
    <name type="scientific">Paraburkholderia caribensis MBA4</name>
    <dbReference type="NCBI Taxonomy" id="1323664"/>
    <lineage>
        <taxon>Bacteria</taxon>
        <taxon>Pseudomonadati</taxon>
        <taxon>Pseudomonadota</taxon>
        <taxon>Betaproteobacteria</taxon>
        <taxon>Burkholderiales</taxon>
        <taxon>Burkholderiaceae</taxon>
        <taxon>Paraburkholderia</taxon>
    </lineage>
</organism>
<dbReference type="Proteomes" id="UP000019146">
    <property type="component" value="Chromosome 2"/>
</dbReference>